<reference evidence="4 5" key="1">
    <citation type="submission" date="2021-09" db="EMBL/GenBank/DDBJ databases">
        <title>Genomic insights and catalytic innovation underlie evolution of tropane alkaloids biosynthesis.</title>
        <authorList>
            <person name="Wang Y.-J."/>
            <person name="Tian T."/>
            <person name="Huang J.-P."/>
            <person name="Huang S.-X."/>
        </authorList>
    </citation>
    <scope>NUCLEOTIDE SEQUENCE [LARGE SCALE GENOMIC DNA]</scope>
    <source>
        <strain evidence="4">KIB-2018</strain>
        <tissue evidence="4">Leaf</tissue>
    </source>
</reference>
<feature type="chain" id="PRO_5043933715" evidence="3">
    <location>
        <begin position="28"/>
        <end position="86"/>
    </location>
</feature>
<sequence length="86" mass="9942">MFMFAMIHTEKLLWILQMSSWFCTISGRCFDRLLSPSEMESDHDQLQGGVTDEAEPFMGSGRFARAYQLGYDCDDEKELEAALRFC</sequence>
<evidence type="ECO:0000313" key="4">
    <source>
        <dbReference type="EMBL" id="KAJ8768070.1"/>
    </source>
</evidence>
<evidence type="ECO:0000256" key="3">
    <source>
        <dbReference type="SAM" id="SignalP"/>
    </source>
</evidence>
<evidence type="ECO:0000256" key="2">
    <source>
        <dbReference type="ARBA" id="ARBA00022786"/>
    </source>
</evidence>
<gene>
    <name evidence="4" type="ORF">K2173_021010</name>
</gene>
<dbReference type="GO" id="GO:0005737">
    <property type="term" value="C:cytoplasm"/>
    <property type="evidence" value="ECO:0007669"/>
    <property type="project" value="TreeGrafter"/>
</dbReference>
<keyword evidence="2" id="KW-0833">Ubl conjugation pathway</keyword>
<evidence type="ECO:0000256" key="1">
    <source>
        <dbReference type="ARBA" id="ARBA00004906"/>
    </source>
</evidence>
<organism evidence="4 5">
    <name type="scientific">Erythroxylum novogranatense</name>
    <dbReference type="NCBI Taxonomy" id="1862640"/>
    <lineage>
        <taxon>Eukaryota</taxon>
        <taxon>Viridiplantae</taxon>
        <taxon>Streptophyta</taxon>
        <taxon>Embryophyta</taxon>
        <taxon>Tracheophyta</taxon>
        <taxon>Spermatophyta</taxon>
        <taxon>Magnoliopsida</taxon>
        <taxon>eudicotyledons</taxon>
        <taxon>Gunneridae</taxon>
        <taxon>Pentapetalae</taxon>
        <taxon>rosids</taxon>
        <taxon>fabids</taxon>
        <taxon>Malpighiales</taxon>
        <taxon>Erythroxylaceae</taxon>
        <taxon>Erythroxylum</taxon>
    </lineage>
</organism>
<dbReference type="EMBL" id="JAIWQS010000004">
    <property type="protein sequence ID" value="KAJ8768070.1"/>
    <property type="molecule type" value="Genomic_DNA"/>
</dbReference>
<dbReference type="PANTHER" id="PTHR46550:SF1">
    <property type="entry name" value="F-BOX PROTEIN 3"/>
    <property type="match status" value="1"/>
</dbReference>
<dbReference type="PANTHER" id="PTHR46550">
    <property type="entry name" value="F-BOX ONLY PROTEIN 3"/>
    <property type="match status" value="1"/>
</dbReference>
<comment type="caution">
    <text evidence="4">The sequence shown here is derived from an EMBL/GenBank/DDBJ whole genome shotgun (WGS) entry which is preliminary data.</text>
</comment>
<name>A0AAV8TMC7_9ROSI</name>
<protein>
    <submittedName>
        <fullName evidence="4">Uncharacterized protein</fullName>
    </submittedName>
</protein>
<comment type="pathway">
    <text evidence="1">Protein modification; protein ubiquitination.</text>
</comment>
<feature type="signal peptide" evidence="3">
    <location>
        <begin position="1"/>
        <end position="27"/>
    </location>
</feature>
<keyword evidence="3" id="KW-0732">Signal</keyword>
<accession>A0AAV8TMC7</accession>
<dbReference type="AlphaFoldDB" id="A0AAV8TMC7"/>
<evidence type="ECO:0000313" key="5">
    <source>
        <dbReference type="Proteomes" id="UP001159364"/>
    </source>
</evidence>
<keyword evidence="5" id="KW-1185">Reference proteome</keyword>
<dbReference type="InterPro" id="IPR052121">
    <property type="entry name" value="F-box_SCF_Substrate_Recog"/>
</dbReference>
<dbReference type="Proteomes" id="UP001159364">
    <property type="component" value="Linkage Group LG04"/>
</dbReference>
<proteinExistence type="predicted"/>